<comment type="subunit">
    <text evidence="6">Interacts transiently with the RNA polymerase catalytic core.</text>
</comment>
<dbReference type="InterPro" id="IPR013324">
    <property type="entry name" value="RNA_pol_sigma_r3/r4-like"/>
</dbReference>
<feature type="domain" description="RNA polymerase sigma-70" evidence="9">
    <location>
        <begin position="599"/>
        <end position="625"/>
    </location>
</feature>
<organism evidence="10 11">
    <name type="scientific">Pseudoxanthomonas composti</name>
    <dbReference type="NCBI Taxonomy" id="2137479"/>
    <lineage>
        <taxon>Bacteria</taxon>
        <taxon>Pseudomonadati</taxon>
        <taxon>Pseudomonadota</taxon>
        <taxon>Gammaproteobacteria</taxon>
        <taxon>Lysobacterales</taxon>
        <taxon>Lysobacteraceae</taxon>
        <taxon>Pseudoxanthomonas</taxon>
    </lineage>
</organism>
<comment type="function">
    <text evidence="6">Sigma factors are initiation factors that promote the attachment of RNA polymerase to specific initiation sites and are then released. This sigma factor is the primary sigma factor during exponential growth.</text>
</comment>
<dbReference type="Pfam" id="PF04539">
    <property type="entry name" value="Sigma70_r3"/>
    <property type="match status" value="1"/>
</dbReference>
<evidence type="ECO:0000256" key="5">
    <source>
        <dbReference type="ARBA" id="ARBA00023163"/>
    </source>
</evidence>
<protein>
    <recommendedName>
        <fullName evidence="6">RNA polymerase sigma factor RpoD</fullName>
    </recommendedName>
    <alternativeName>
        <fullName evidence="6">Sigma-70</fullName>
    </alternativeName>
</protein>
<dbReference type="InterPro" id="IPR036388">
    <property type="entry name" value="WH-like_DNA-bd_sf"/>
</dbReference>
<dbReference type="FunFam" id="1.10.10.10:FF:000004">
    <property type="entry name" value="RNA polymerase sigma factor SigA"/>
    <property type="match status" value="1"/>
</dbReference>
<comment type="subcellular location">
    <subcellularLocation>
        <location evidence="6">Cytoplasm</location>
    </subcellularLocation>
</comment>
<dbReference type="SUPFAM" id="SSF88946">
    <property type="entry name" value="Sigma2 domain of RNA polymerase sigma factors"/>
    <property type="match status" value="1"/>
</dbReference>
<dbReference type="Pfam" id="PF00140">
    <property type="entry name" value="Sigma70_r1_2"/>
    <property type="match status" value="1"/>
</dbReference>
<dbReference type="Pfam" id="PF04545">
    <property type="entry name" value="Sigma70_r4"/>
    <property type="match status" value="1"/>
</dbReference>
<dbReference type="InterPro" id="IPR007127">
    <property type="entry name" value="RNA_pol_sigma_70_r1_1"/>
</dbReference>
<dbReference type="PANTHER" id="PTHR30603">
    <property type="entry name" value="RNA POLYMERASE SIGMA FACTOR RPO"/>
    <property type="match status" value="1"/>
</dbReference>
<dbReference type="InterPro" id="IPR014284">
    <property type="entry name" value="RNA_pol_sigma-70_dom"/>
</dbReference>
<dbReference type="GO" id="GO:0005737">
    <property type="term" value="C:cytoplasm"/>
    <property type="evidence" value="ECO:0007669"/>
    <property type="project" value="UniProtKB-SubCell"/>
</dbReference>
<evidence type="ECO:0000313" key="11">
    <source>
        <dbReference type="Proteomes" id="UP000289784"/>
    </source>
</evidence>
<dbReference type="InterPro" id="IPR012760">
    <property type="entry name" value="RNA_pol_sigma_RpoD_C"/>
</dbReference>
<dbReference type="PROSITE" id="PS00716">
    <property type="entry name" value="SIGMA70_2"/>
    <property type="match status" value="1"/>
</dbReference>
<dbReference type="InterPro" id="IPR000943">
    <property type="entry name" value="RNA_pol_sigma70"/>
</dbReference>
<evidence type="ECO:0000256" key="3">
    <source>
        <dbReference type="ARBA" id="ARBA00023082"/>
    </source>
</evidence>
<dbReference type="GO" id="GO:0016987">
    <property type="term" value="F:sigma factor activity"/>
    <property type="evidence" value="ECO:0007669"/>
    <property type="project" value="UniProtKB-UniRule"/>
</dbReference>
<dbReference type="InterPro" id="IPR028630">
    <property type="entry name" value="Sigma70_RpoD"/>
</dbReference>
<evidence type="ECO:0000313" key="10">
    <source>
        <dbReference type="EMBL" id="RXR01998.1"/>
    </source>
</evidence>
<keyword evidence="11" id="KW-1185">Reference proteome</keyword>
<dbReference type="PRINTS" id="PR00046">
    <property type="entry name" value="SIGMA70FCT"/>
</dbReference>
<dbReference type="InterPro" id="IPR050239">
    <property type="entry name" value="Sigma-70_RNA_pol_init_factors"/>
</dbReference>
<evidence type="ECO:0000256" key="6">
    <source>
        <dbReference type="HAMAP-Rule" id="MF_00963"/>
    </source>
</evidence>
<feature type="region of interest" description="Disordered" evidence="7">
    <location>
        <begin position="197"/>
        <end position="243"/>
    </location>
</feature>
<dbReference type="GO" id="GO:0006352">
    <property type="term" value="P:DNA-templated transcription initiation"/>
    <property type="evidence" value="ECO:0007669"/>
    <property type="project" value="UniProtKB-UniRule"/>
</dbReference>
<dbReference type="OrthoDB" id="9809557at2"/>
<dbReference type="FunFam" id="1.10.601.10:FF:000002">
    <property type="entry name" value="RNA polymerase sigma factor RpoD"/>
    <property type="match status" value="1"/>
</dbReference>
<dbReference type="InterPro" id="IPR007630">
    <property type="entry name" value="RNA_pol_sigma70_r4"/>
</dbReference>
<gene>
    <name evidence="6 10" type="primary">rpoD</name>
    <name evidence="10" type="ORF">EPA99_15150</name>
</gene>
<feature type="short sequence motif" description="Interaction with polymerase core subunit RpoC" evidence="6">
    <location>
        <begin position="430"/>
        <end position="433"/>
    </location>
</feature>
<dbReference type="Pfam" id="PF03979">
    <property type="entry name" value="Sigma70_r1_1"/>
    <property type="match status" value="1"/>
</dbReference>
<dbReference type="GO" id="GO:0003677">
    <property type="term" value="F:DNA binding"/>
    <property type="evidence" value="ECO:0007669"/>
    <property type="project" value="UniProtKB-UniRule"/>
</dbReference>
<feature type="region of interest" description="Sigma-70 factor domain-4" evidence="6">
    <location>
        <begin position="574"/>
        <end position="627"/>
    </location>
</feature>
<reference evidence="10 11" key="1">
    <citation type="submission" date="2019-01" db="EMBL/GenBank/DDBJ databases">
        <title>Pseudoxanthomonas composti sp. nov., isolated from compost.</title>
        <authorList>
            <person name="Yang G."/>
        </authorList>
    </citation>
    <scope>NUCLEOTIDE SEQUENCE [LARGE SCALE GENOMIC DNA]</scope>
    <source>
        <strain evidence="10 11">GSS15</strain>
    </source>
</reference>
<keyword evidence="5 6" id="KW-0804">Transcription</keyword>
<dbReference type="InterPro" id="IPR042189">
    <property type="entry name" value="RNA_pol_sigma_70_r1_1_sf"/>
</dbReference>
<dbReference type="NCBIfam" id="NF004208">
    <property type="entry name" value="PRK05658.1"/>
    <property type="match status" value="1"/>
</dbReference>
<dbReference type="AlphaFoldDB" id="A0A4Q1JU60"/>
<dbReference type="Gene3D" id="1.10.10.10">
    <property type="entry name" value="Winged helix-like DNA-binding domain superfamily/Winged helix DNA-binding domain"/>
    <property type="match status" value="2"/>
</dbReference>
<dbReference type="EMBL" id="SAWZ01000009">
    <property type="protein sequence ID" value="RXR01998.1"/>
    <property type="molecule type" value="Genomic_DNA"/>
</dbReference>
<evidence type="ECO:0000256" key="4">
    <source>
        <dbReference type="ARBA" id="ARBA00023125"/>
    </source>
</evidence>
<dbReference type="CDD" id="cd06171">
    <property type="entry name" value="Sigma70_r4"/>
    <property type="match status" value="1"/>
</dbReference>
<evidence type="ECO:0000256" key="7">
    <source>
        <dbReference type="SAM" id="MobiDB-lite"/>
    </source>
</evidence>
<dbReference type="Gene3D" id="1.10.220.120">
    <property type="entry name" value="Sigma-70 factor, region 1.1"/>
    <property type="match status" value="1"/>
</dbReference>
<dbReference type="FunFam" id="1.10.10.10:FF:000002">
    <property type="entry name" value="RNA polymerase sigma factor SigA"/>
    <property type="match status" value="1"/>
</dbReference>
<evidence type="ECO:0000259" key="8">
    <source>
        <dbReference type="PROSITE" id="PS00715"/>
    </source>
</evidence>
<dbReference type="InterPro" id="IPR007627">
    <property type="entry name" value="RNA_pol_sigma70_r2"/>
</dbReference>
<dbReference type="Pfam" id="PF04542">
    <property type="entry name" value="Sigma70_r2"/>
    <property type="match status" value="1"/>
</dbReference>
<keyword evidence="2 6" id="KW-0805">Transcription regulation</keyword>
<feature type="DNA-binding region" description="H-T-H motif" evidence="6">
    <location>
        <begin position="600"/>
        <end position="619"/>
    </location>
</feature>
<evidence type="ECO:0000259" key="9">
    <source>
        <dbReference type="PROSITE" id="PS00716"/>
    </source>
</evidence>
<feature type="domain" description="RNA polymerase sigma-70" evidence="8">
    <location>
        <begin position="430"/>
        <end position="443"/>
    </location>
</feature>
<dbReference type="PROSITE" id="PS00715">
    <property type="entry name" value="SIGMA70_1"/>
    <property type="match status" value="1"/>
</dbReference>
<dbReference type="HAMAP" id="MF_00963">
    <property type="entry name" value="Sigma70_RpoD_SigA"/>
    <property type="match status" value="1"/>
</dbReference>
<dbReference type="InterPro" id="IPR013325">
    <property type="entry name" value="RNA_pol_sigma_r2"/>
</dbReference>
<comment type="caution">
    <text evidence="10">The sequence shown here is derived from an EMBL/GenBank/DDBJ whole genome shotgun (WGS) entry which is preliminary data.</text>
</comment>
<comment type="similarity">
    <text evidence="6">Belongs to the sigma-70 factor family. RpoD/SigA subfamily.</text>
</comment>
<dbReference type="PANTHER" id="PTHR30603:SF60">
    <property type="entry name" value="RNA POLYMERASE SIGMA FACTOR RPOD"/>
    <property type="match status" value="1"/>
</dbReference>
<feature type="region of interest" description="Sigma-70 factor domain-3" evidence="6">
    <location>
        <begin position="485"/>
        <end position="561"/>
    </location>
</feature>
<dbReference type="RefSeq" id="WP_129472087.1">
    <property type="nucleotide sequence ID" value="NZ_SAWZ01000009.1"/>
</dbReference>
<keyword evidence="1 6" id="KW-0963">Cytoplasm</keyword>
<dbReference type="InterPro" id="IPR009042">
    <property type="entry name" value="RNA_pol_sigma70_r1_2"/>
</dbReference>
<dbReference type="Gene3D" id="1.10.601.10">
    <property type="entry name" value="RNA Polymerase Primary Sigma Factor"/>
    <property type="match status" value="1"/>
</dbReference>
<dbReference type="InterPro" id="IPR007631">
    <property type="entry name" value="RNA_pol_sigma_70_non-ess"/>
</dbReference>
<evidence type="ECO:0000256" key="2">
    <source>
        <dbReference type="ARBA" id="ARBA00023015"/>
    </source>
</evidence>
<dbReference type="NCBIfam" id="TIGR02393">
    <property type="entry name" value="RpoD_Cterm"/>
    <property type="match status" value="1"/>
</dbReference>
<dbReference type="InterPro" id="IPR007624">
    <property type="entry name" value="RNA_pol_sigma70_r3"/>
</dbReference>
<keyword evidence="3 6" id="KW-0731">Sigma factor</keyword>
<dbReference type="Proteomes" id="UP000289784">
    <property type="component" value="Unassembled WGS sequence"/>
</dbReference>
<dbReference type="Pfam" id="PF04546">
    <property type="entry name" value="Sigma70_ner"/>
    <property type="match status" value="1"/>
</dbReference>
<feature type="compositionally biased region" description="Acidic residues" evidence="7">
    <location>
        <begin position="212"/>
        <end position="234"/>
    </location>
</feature>
<proteinExistence type="inferred from homology"/>
<accession>A0A4Q1JU60</accession>
<dbReference type="SUPFAM" id="SSF88659">
    <property type="entry name" value="Sigma3 and sigma4 domains of RNA polymerase sigma factors"/>
    <property type="match status" value="2"/>
</dbReference>
<feature type="compositionally biased region" description="Low complexity" evidence="7">
    <location>
        <begin position="198"/>
        <end position="207"/>
    </location>
</feature>
<sequence>MLGSLISSQTAAQALMANERPAQASDIKLLISKGLEQGYLTYAEVNDHLPDDMVDPEQIEDIIGMINGMGIQVHEVAPDAETLLLAGEASGNREVDETAAEEAAAALTSLDSEGGRTTDPVRMYMREMGTVELLTREGEIAIAKRIEEGLGQVQASLGLMPSIVEMLLEEYEQHKAGKKRLAEVVVGFNDYAAEEEAAAAAAAEEAANPTSDDADADSDDDSDDGDEDAGDAEDAGPTGPDPEEVARRMEVMSTALAKFKKGHAKSADFKGGAKLREEMSEVLVTLKLPLPLTDVLVRAVRDLLADIKKHERRVLHLSCNVAKMPRKDFIRSWEGNQTNLEWVDEALKRKQKWSSGLREVKDQIIAEQQATIDLEKATLLSLAEIREITRTMAYGEAKARKAKKEMVEANLRLVISIAKKYTNRGLQFLDLIQEGNIGLMKAVDKFEYRRGYKFSTYATWWIRQAITRSIADQARTIRIPVHMIETINKLNRISRQMLQQYGREATPEELAKEMDMPEDKIRKVMKIAKEPISMETPIGDDEDSHLGDFIEDTNVESPIENTTNINLMETVRDVLAGLTPREAKVLRMRFGIDMNTDHTLEEVGKQFDVTRERIRQIEAKALRKLRHPSRSEQLRSFLDID</sequence>
<keyword evidence="4 6" id="KW-0238">DNA-binding</keyword>
<dbReference type="NCBIfam" id="TIGR02937">
    <property type="entry name" value="sigma70-ECF"/>
    <property type="match status" value="1"/>
</dbReference>
<name>A0A4Q1JU60_9GAMM</name>
<evidence type="ECO:0000256" key="1">
    <source>
        <dbReference type="ARBA" id="ARBA00022490"/>
    </source>
</evidence>
<feature type="region of interest" description="Sigma-70 factor domain-2" evidence="6">
    <location>
        <begin position="406"/>
        <end position="476"/>
    </location>
</feature>
<dbReference type="FunFam" id="1.10.220.120:FF:000001">
    <property type="entry name" value="RNA polymerase sigma factor RpoD"/>
    <property type="match status" value="1"/>
</dbReference>